<dbReference type="VEuPathDB" id="VectorBase:AQUA014973"/>
<reference evidence="2" key="1">
    <citation type="submission" date="2020-05" db="UniProtKB">
        <authorList>
            <consortium name="EnsemblMetazoa"/>
        </authorList>
    </citation>
    <scope>IDENTIFICATION</scope>
    <source>
        <strain evidence="2">SANGQUA</strain>
    </source>
</reference>
<evidence type="ECO:0000313" key="2">
    <source>
        <dbReference type="EnsemblMetazoa" id="AQUA014973-PA"/>
    </source>
</evidence>
<accession>A0A182XT22</accession>
<evidence type="ECO:0000256" key="1">
    <source>
        <dbReference type="SAM" id="MobiDB-lite"/>
    </source>
</evidence>
<name>A0A182XT22_ANOQN</name>
<dbReference type="Proteomes" id="UP000076407">
    <property type="component" value="Unassembled WGS sequence"/>
</dbReference>
<dbReference type="EnsemblMetazoa" id="AQUA014973-RA">
    <property type="protein sequence ID" value="AQUA014973-PA"/>
    <property type="gene ID" value="AQUA014973"/>
</dbReference>
<protein>
    <submittedName>
        <fullName evidence="2">Uncharacterized protein</fullName>
    </submittedName>
</protein>
<keyword evidence="3" id="KW-1185">Reference proteome</keyword>
<feature type="region of interest" description="Disordered" evidence="1">
    <location>
        <begin position="1"/>
        <end position="22"/>
    </location>
</feature>
<proteinExistence type="predicted"/>
<evidence type="ECO:0000313" key="3">
    <source>
        <dbReference type="Proteomes" id="UP000076407"/>
    </source>
</evidence>
<organism evidence="2 3">
    <name type="scientific">Anopheles quadriannulatus</name>
    <name type="common">Mosquito</name>
    <dbReference type="NCBI Taxonomy" id="34691"/>
    <lineage>
        <taxon>Eukaryota</taxon>
        <taxon>Metazoa</taxon>
        <taxon>Ecdysozoa</taxon>
        <taxon>Arthropoda</taxon>
        <taxon>Hexapoda</taxon>
        <taxon>Insecta</taxon>
        <taxon>Pterygota</taxon>
        <taxon>Neoptera</taxon>
        <taxon>Endopterygota</taxon>
        <taxon>Diptera</taxon>
        <taxon>Nematocera</taxon>
        <taxon>Culicoidea</taxon>
        <taxon>Culicidae</taxon>
        <taxon>Anophelinae</taxon>
        <taxon>Anopheles</taxon>
    </lineage>
</organism>
<dbReference type="AlphaFoldDB" id="A0A182XT22"/>
<sequence>MKSADGDGRMGSNPVVVSLSAP</sequence>